<dbReference type="Pfam" id="PF00226">
    <property type="entry name" value="DnaJ"/>
    <property type="match status" value="1"/>
</dbReference>
<sequence length="312" mass="35198">MGQDYYVVLGLTRSCTDADIKKAYRKLALKYHPHKNQEPGSDLKFKQVAEVYDVLSNYQLRAIYDQFGEEGLKNGIPNIEGGFTKGYVFHGDAEKVFKEFFGGENPFLEMYEISPHDVEIGMFGGLKGRGQRKQDAAIERDLYLTLEEVYHGCIKKMKITRRVMNEDGHSSSIRDKILTINVKPGWRAGTKIIFSKEGDQGPNNIPADIIFLIKDKPHVLFQRDGDNVIYTASVTLKEALIGCIVDVPTLDGRVLSIPVNEIICHGYKKVVENEGMPISKRNNRGDLVILFNIIFPQRLTSEQKDLISQALG</sequence>
<dbReference type="InterPro" id="IPR002939">
    <property type="entry name" value="DnaJ_C"/>
</dbReference>
<gene>
    <name evidence="4" type="primary">LOC100201458</name>
</gene>
<dbReference type="SUPFAM" id="SSF49493">
    <property type="entry name" value="HSP40/DnaJ peptide-binding domain"/>
    <property type="match status" value="2"/>
</dbReference>
<organism evidence="3 4">
    <name type="scientific">Hydra vulgaris</name>
    <name type="common">Hydra</name>
    <name type="synonym">Hydra attenuata</name>
    <dbReference type="NCBI Taxonomy" id="6087"/>
    <lineage>
        <taxon>Eukaryota</taxon>
        <taxon>Metazoa</taxon>
        <taxon>Cnidaria</taxon>
        <taxon>Hydrozoa</taxon>
        <taxon>Hydroidolina</taxon>
        <taxon>Anthoathecata</taxon>
        <taxon>Aplanulata</taxon>
        <taxon>Hydridae</taxon>
        <taxon>Hydra</taxon>
    </lineage>
</organism>
<dbReference type="PROSITE" id="PS00636">
    <property type="entry name" value="DNAJ_1"/>
    <property type="match status" value="1"/>
</dbReference>
<dbReference type="InterPro" id="IPR036869">
    <property type="entry name" value="J_dom_sf"/>
</dbReference>
<dbReference type="Gene3D" id="1.10.287.110">
    <property type="entry name" value="DnaJ domain"/>
    <property type="match status" value="1"/>
</dbReference>
<dbReference type="InterPro" id="IPR001623">
    <property type="entry name" value="DnaJ_domain"/>
</dbReference>
<dbReference type="Pfam" id="PF01556">
    <property type="entry name" value="DnaJ_C"/>
    <property type="match status" value="1"/>
</dbReference>
<dbReference type="Gene3D" id="2.60.260.20">
    <property type="entry name" value="Urease metallochaperone UreE, N-terminal domain"/>
    <property type="match status" value="2"/>
</dbReference>
<dbReference type="CDD" id="cd06257">
    <property type="entry name" value="DnaJ"/>
    <property type="match status" value="1"/>
</dbReference>
<dbReference type="InterPro" id="IPR018253">
    <property type="entry name" value="DnaJ_domain_CS"/>
</dbReference>
<keyword evidence="1" id="KW-0143">Chaperone</keyword>
<protein>
    <submittedName>
        <fullName evidence="4">DnaJ homolog subfamily B member 13 isoform X2</fullName>
    </submittedName>
</protein>
<dbReference type="CDD" id="cd10747">
    <property type="entry name" value="DnaJ_C"/>
    <property type="match status" value="1"/>
</dbReference>
<evidence type="ECO:0000313" key="4">
    <source>
        <dbReference type="RefSeq" id="XP_065650076.1"/>
    </source>
</evidence>
<evidence type="ECO:0000313" key="3">
    <source>
        <dbReference type="Proteomes" id="UP001652625"/>
    </source>
</evidence>
<feature type="domain" description="J" evidence="2">
    <location>
        <begin position="4"/>
        <end position="68"/>
    </location>
</feature>
<dbReference type="PRINTS" id="PR00625">
    <property type="entry name" value="JDOMAIN"/>
</dbReference>
<dbReference type="InterPro" id="IPR051339">
    <property type="entry name" value="DnaJ_subfamily_B"/>
</dbReference>
<evidence type="ECO:0000259" key="2">
    <source>
        <dbReference type="PROSITE" id="PS50076"/>
    </source>
</evidence>
<dbReference type="PANTHER" id="PTHR24078:SF519">
    <property type="entry name" value="DNAJ HOMOLOG SUBFAMILY B MEMBER 13"/>
    <property type="match status" value="1"/>
</dbReference>
<name>A0ABM4BLX7_HYDVU</name>
<proteinExistence type="predicted"/>
<dbReference type="InterPro" id="IPR008971">
    <property type="entry name" value="HSP40/DnaJ_pept-bd"/>
</dbReference>
<dbReference type="SUPFAM" id="SSF46565">
    <property type="entry name" value="Chaperone J-domain"/>
    <property type="match status" value="1"/>
</dbReference>
<dbReference type="PROSITE" id="PS50076">
    <property type="entry name" value="DNAJ_2"/>
    <property type="match status" value="1"/>
</dbReference>
<reference evidence="4" key="1">
    <citation type="submission" date="2025-08" db="UniProtKB">
        <authorList>
            <consortium name="RefSeq"/>
        </authorList>
    </citation>
    <scope>IDENTIFICATION</scope>
</reference>
<evidence type="ECO:0000256" key="1">
    <source>
        <dbReference type="ARBA" id="ARBA00023186"/>
    </source>
</evidence>
<keyword evidence="3" id="KW-1185">Reference proteome</keyword>
<dbReference type="RefSeq" id="XP_065650076.1">
    <property type="nucleotide sequence ID" value="XM_065794004.1"/>
</dbReference>
<dbReference type="PANTHER" id="PTHR24078">
    <property type="entry name" value="DNAJ HOMOLOG SUBFAMILY C MEMBER"/>
    <property type="match status" value="1"/>
</dbReference>
<dbReference type="GeneID" id="100201458"/>
<accession>A0ABM4BLX7</accession>
<dbReference type="SMART" id="SM00271">
    <property type="entry name" value="DnaJ"/>
    <property type="match status" value="1"/>
</dbReference>
<dbReference type="Proteomes" id="UP001652625">
    <property type="component" value="Chromosome 03"/>
</dbReference>